<dbReference type="OrthoDB" id="7575400at2"/>
<gene>
    <name evidence="3" type="ORF">SAMN04487834_10822</name>
</gene>
<proteinExistence type="inferred from homology"/>
<dbReference type="Gene3D" id="3.30.370.10">
    <property type="entry name" value="Barstar-like"/>
    <property type="match status" value="1"/>
</dbReference>
<dbReference type="InterPro" id="IPR000468">
    <property type="entry name" value="Barstar"/>
</dbReference>
<feature type="domain" description="Barstar (barnase inhibitor)" evidence="2">
    <location>
        <begin position="2"/>
        <end position="79"/>
    </location>
</feature>
<keyword evidence="4" id="KW-1185">Reference proteome</keyword>
<dbReference type="EMBL" id="FNYK01000082">
    <property type="protein sequence ID" value="SEJ24182.1"/>
    <property type="molecule type" value="Genomic_DNA"/>
</dbReference>
<evidence type="ECO:0000313" key="4">
    <source>
        <dbReference type="Proteomes" id="UP000183028"/>
    </source>
</evidence>
<comment type="similarity">
    <text evidence="1">Belongs to the barstar family.</text>
</comment>
<evidence type="ECO:0000259" key="2">
    <source>
        <dbReference type="Pfam" id="PF01337"/>
    </source>
</evidence>
<evidence type="ECO:0000313" key="3">
    <source>
        <dbReference type="EMBL" id="SEJ24182.1"/>
    </source>
</evidence>
<dbReference type="Proteomes" id="UP000183028">
    <property type="component" value="Unassembled WGS sequence"/>
</dbReference>
<dbReference type="Pfam" id="PF01337">
    <property type="entry name" value="Barstar"/>
    <property type="match status" value="1"/>
</dbReference>
<protein>
    <submittedName>
        <fullName evidence="3">Barstar (Barnase inhibitor)</fullName>
    </submittedName>
</protein>
<accession>A0A1H6XH57</accession>
<dbReference type="STRING" id="322505.SAMN04487836_11355"/>
<sequence>MMNTYYLDLTSCKEKQDLYKLFEALPAEVHPDNLDALYDMLTSITQETKLIINNYEGYQACYPEYFNVFIELCKDAQNNNNLLDIHFLQ</sequence>
<dbReference type="SUPFAM" id="SSF52038">
    <property type="entry name" value="Barstar-related"/>
    <property type="match status" value="1"/>
</dbReference>
<dbReference type="RefSeq" id="WP_074732781.1">
    <property type="nucleotide sequence ID" value="NZ_FNYK01000082.1"/>
</dbReference>
<name>A0A1H6XH57_9FIRM</name>
<reference evidence="4" key="1">
    <citation type="submission" date="2016-10" db="EMBL/GenBank/DDBJ databases">
        <authorList>
            <person name="Varghese N."/>
        </authorList>
    </citation>
    <scope>NUCLEOTIDE SEQUENCE [LARGE SCALE GENOMIC DNA]</scope>
    <source>
        <strain evidence="4">DSM 20406</strain>
    </source>
</reference>
<organism evidence="3 4">
    <name type="scientific">Sharpea azabuensis</name>
    <dbReference type="NCBI Taxonomy" id="322505"/>
    <lineage>
        <taxon>Bacteria</taxon>
        <taxon>Bacillati</taxon>
        <taxon>Bacillota</taxon>
        <taxon>Erysipelotrichia</taxon>
        <taxon>Erysipelotrichales</taxon>
        <taxon>Coprobacillaceae</taxon>
        <taxon>Sharpea</taxon>
    </lineage>
</organism>
<evidence type="ECO:0000256" key="1">
    <source>
        <dbReference type="ARBA" id="ARBA00006845"/>
    </source>
</evidence>
<dbReference type="AlphaFoldDB" id="A0A1H6XH57"/>
<dbReference type="InterPro" id="IPR035905">
    <property type="entry name" value="Barstar-like_sf"/>
</dbReference>